<evidence type="ECO:0000313" key="2">
    <source>
        <dbReference type="EMBL" id="EGF14119.1"/>
    </source>
</evidence>
<organism evidence="2 3">
    <name type="scientific">Streptococcus sanguinis SK330</name>
    <dbReference type="NCBI Taxonomy" id="888813"/>
    <lineage>
        <taxon>Bacteria</taxon>
        <taxon>Bacillati</taxon>
        <taxon>Bacillota</taxon>
        <taxon>Bacilli</taxon>
        <taxon>Lactobacillales</taxon>
        <taxon>Streptococcaceae</taxon>
        <taxon>Streptococcus</taxon>
    </lineage>
</organism>
<feature type="chain" id="PRO_5003280093" evidence="1">
    <location>
        <begin position="37"/>
        <end position="85"/>
    </location>
</feature>
<dbReference type="EMBL" id="AFBD01000005">
    <property type="protein sequence ID" value="EGF14119.1"/>
    <property type="molecule type" value="Genomic_DNA"/>
</dbReference>
<name>F2C8P9_STRSA</name>
<reference evidence="2 3" key="1">
    <citation type="submission" date="2011-02" db="EMBL/GenBank/DDBJ databases">
        <authorList>
            <person name="Muzny D."/>
            <person name="Qin X."/>
            <person name="Deng J."/>
            <person name="Jiang H."/>
            <person name="Liu Y."/>
            <person name="Qu J."/>
            <person name="Song X.-Z."/>
            <person name="Zhang L."/>
            <person name="Thornton R."/>
            <person name="Coyle M."/>
            <person name="Francisco L."/>
            <person name="Jackson L."/>
            <person name="Javaid M."/>
            <person name="Korchina V."/>
            <person name="Kovar C."/>
            <person name="Mata R."/>
            <person name="Mathew T."/>
            <person name="Ngo R."/>
            <person name="Nguyen L."/>
            <person name="Nguyen N."/>
            <person name="Okwuonu G."/>
            <person name="Ongeri F."/>
            <person name="Pham C."/>
            <person name="Simmons D."/>
            <person name="Wilczek-Boney K."/>
            <person name="Hale W."/>
            <person name="Jakkamsetti A."/>
            <person name="Pham P."/>
            <person name="Ruth R."/>
            <person name="San Lucas F."/>
            <person name="Warren J."/>
            <person name="Zhang J."/>
            <person name="Zhao Z."/>
            <person name="Zhou C."/>
            <person name="Zhu D."/>
            <person name="Lee S."/>
            <person name="Bess C."/>
            <person name="Blankenburg K."/>
            <person name="Forbes L."/>
            <person name="Fu Q."/>
            <person name="Gubbala S."/>
            <person name="Hirani K."/>
            <person name="Jayaseelan J.C."/>
            <person name="Lara F."/>
            <person name="Munidasa M."/>
            <person name="Palculict T."/>
            <person name="Patil S."/>
            <person name="Pu L.-L."/>
            <person name="Saada N."/>
            <person name="Tang L."/>
            <person name="Weissenberger G."/>
            <person name="Zhu Y."/>
            <person name="Hemphill L."/>
            <person name="Shang Y."/>
            <person name="Youmans B."/>
            <person name="Ayvaz T."/>
            <person name="Ross M."/>
            <person name="Santibanez J."/>
            <person name="Aqrawi P."/>
            <person name="Gross S."/>
            <person name="Joshi V."/>
            <person name="Fowler G."/>
            <person name="Nazareth L."/>
            <person name="Reid J."/>
            <person name="Worley K."/>
            <person name="Petrosino J."/>
            <person name="Highlander S."/>
            <person name="Gibbs R."/>
        </authorList>
    </citation>
    <scope>NUCLEOTIDE SEQUENCE [LARGE SCALE GENOMIC DNA]</scope>
    <source>
        <strain evidence="2 3">SK330</strain>
    </source>
</reference>
<dbReference type="Proteomes" id="UP000005955">
    <property type="component" value="Unassembled WGS sequence"/>
</dbReference>
<dbReference type="PATRIC" id="fig|888813.3.peg.1473"/>
<dbReference type="InterPro" id="IPR021197">
    <property type="entry name" value="Cross-wall-target_lipo_motif"/>
</dbReference>
<feature type="signal peptide" evidence="1">
    <location>
        <begin position="1"/>
        <end position="36"/>
    </location>
</feature>
<proteinExistence type="predicted"/>
<evidence type="ECO:0000313" key="3">
    <source>
        <dbReference type="Proteomes" id="UP000005955"/>
    </source>
</evidence>
<dbReference type="RefSeq" id="WP_002916091.1">
    <property type="nucleotide sequence ID" value="NZ_GL878548.1"/>
</dbReference>
<gene>
    <name evidence="2" type="ORF">HMPREF9386_1498</name>
</gene>
<evidence type="ECO:0000256" key="1">
    <source>
        <dbReference type="SAM" id="SignalP"/>
    </source>
</evidence>
<keyword evidence="1" id="KW-0732">Signal</keyword>
<protein>
    <submittedName>
        <fullName evidence="2">Uncharacterized protein</fullName>
    </submittedName>
</protein>
<dbReference type="AlphaFoldDB" id="F2C8P9"/>
<comment type="caution">
    <text evidence="2">The sequence shown here is derived from an EMBL/GenBank/DDBJ whole genome shotgun (WGS) entry which is preliminary data.</text>
</comment>
<dbReference type="NCBIfam" id="TIGR03726">
    <property type="entry name" value="strep_RK_lipo"/>
    <property type="match status" value="1"/>
</dbReference>
<sequence length="85" mass="9543">MKKKEVFGFRKNKAVKTLCGAVLGAAFLTSTIQARADEVVSDTNGPVNTEMVGTGMQRPIYLKLKDQPVRHLKRVRREKVRQMAV</sequence>
<dbReference type="HOGENOM" id="CLU_2511377_0_0_9"/>
<accession>F2C8P9</accession>